<feature type="binding site" evidence="8">
    <location>
        <begin position="138"/>
        <end position="140"/>
    </location>
    <ligand>
        <name>FAD</name>
        <dbReference type="ChEBI" id="CHEBI:57692"/>
    </ligand>
</feature>
<dbReference type="GO" id="GO:0004362">
    <property type="term" value="F:glutathione-disulfide reductase (NADPH) activity"/>
    <property type="evidence" value="ECO:0007669"/>
    <property type="project" value="UniProtKB-EC"/>
</dbReference>
<dbReference type="OrthoDB" id="178496at2"/>
<dbReference type="InterPro" id="IPR023753">
    <property type="entry name" value="FAD/NAD-binding_dom"/>
</dbReference>
<dbReference type="Pfam" id="PF02852">
    <property type="entry name" value="Pyr_redox_dim"/>
    <property type="match status" value="1"/>
</dbReference>
<dbReference type="PROSITE" id="PS00076">
    <property type="entry name" value="PYRIDINE_REDOX_1"/>
    <property type="match status" value="1"/>
</dbReference>
<evidence type="ECO:0000256" key="3">
    <source>
        <dbReference type="ARBA" id="ARBA00022827"/>
    </source>
</evidence>
<keyword evidence="6 10" id="KW-0676">Redox-active center</keyword>
<dbReference type="SUPFAM" id="SSF55424">
    <property type="entry name" value="FAD/NAD-linked reductases, dimerisation (C-terminal) domain"/>
    <property type="match status" value="1"/>
</dbReference>
<protein>
    <submittedName>
        <fullName evidence="13">Glutathione-disulfide reductase</fullName>
        <ecNumber evidence="13">1.8.1.7</ecNumber>
    </submittedName>
</protein>
<dbReference type="InterPro" id="IPR012999">
    <property type="entry name" value="Pyr_OxRdtase_I_AS"/>
</dbReference>
<dbReference type="InterPro" id="IPR001100">
    <property type="entry name" value="Pyr_nuc-diS_OxRdtase"/>
</dbReference>
<evidence type="ECO:0000259" key="12">
    <source>
        <dbReference type="Pfam" id="PF07992"/>
    </source>
</evidence>
<dbReference type="InterPro" id="IPR036188">
    <property type="entry name" value="FAD/NAD-bd_sf"/>
</dbReference>
<reference evidence="13 14" key="1">
    <citation type="submission" date="2019-04" db="EMBL/GenBank/DDBJ databases">
        <title>Trinickia sp. 7GSK02, isolated from subtropical forest soil.</title>
        <authorList>
            <person name="Gao Z.-H."/>
            <person name="Qiu L.-H."/>
        </authorList>
    </citation>
    <scope>NUCLEOTIDE SEQUENCE [LARGE SCALE GENOMIC DNA]</scope>
    <source>
        <strain evidence="13 14">7GSK02</strain>
    </source>
</reference>
<gene>
    <name evidence="13" type="primary">gorA</name>
    <name evidence="13" type="ORF">FAZ69_15055</name>
</gene>
<keyword evidence="8" id="KW-0547">Nucleotide-binding</keyword>
<evidence type="ECO:0000313" key="14">
    <source>
        <dbReference type="Proteomes" id="UP000305539"/>
    </source>
</evidence>
<evidence type="ECO:0000256" key="2">
    <source>
        <dbReference type="ARBA" id="ARBA00022630"/>
    </source>
</evidence>
<feature type="domain" description="Pyridine nucleotide-disulphide oxidoreductase dimerisation" evidence="11">
    <location>
        <begin position="336"/>
        <end position="443"/>
    </location>
</feature>
<evidence type="ECO:0000313" key="13">
    <source>
        <dbReference type="EMBL" id="TKC88451.1"/>
    </source>
</evidence>
<dbReference type="GO" id="GO:0034599">
    <property type="term" value="P:cellular response to oxidative stress"/>
    <property type="evidence" value="ECO:0007669"/>
    <property type="project" value="TreeGrafter"/>
</dbReference>
<feature type="disulfide bond" description="Redox-active" evidence="9">
    <location>
        <begin position="42"/>
        <end position="47"/>
    </location>
</feature>
<feature type="binding site" evidence="8">
    <location>
        <begin position="173"/>
        <end position="180"/>
    </location>
    <ligand>
        <name>NAD(+)</name>
        <dbReference type="ChEBI" id="CHEBI:57540"/>
    </ligand>
</feature>
<name>A0A4U1I555_9BURK</name>
<dbReference type="PANTHER" id="PTHR42737:SF2">
    <property type="entry name" value="GLUTATHIONE REDUCTASE"/>
    <property type="match status" value="1"/>
</dbReference>
<dbReference type="InterPro" id="IPR046952">
    <property type="entry name" value="GSHR/TRXR-like"/>
</dbReference>
<dbReference type="PIRSF" id="PIRSF000350">
    <property type="entry name" value="Mercury_reductase_MerA"/>
    <property type="match status" value="1"/>
</dbReference>
<dbReference type="SUPFAM" id="SSF51905">
    <property type="entry name" value="FAD/NAD(P)-binding domain"/>
    <property type="match status" value="1"/>
</dbReference>
<sequence>MSADFDLIVIGGGSGGIAAARRAASYGARVLLLEASRIGGTCVLRGCVPKKLMMYAASFSRAMAEASGYGWTAVSGHFQLEGWAEAKKRELKRLEQIYQKMLADSDVEVLIGHARIAGARSVAVADRKLSAERILIATGSSTDRGALPGLAHAWSSDDVLDLRRLPSSLLVIGGGYIAVEFASILADLGVRVTIAFRADLPLRGFDDDLRNSVAEGLKARGVNVVAQSQMQSLGRTPGGFVLYRANGEPLHAEAVLNATGRKPCVESLGLATADVRLDEKGAIVVDNRSRTTASGIWAIGDVTNRANLTPVAIAEGRAFADTEFGGRPTEVDHRIVASAIFCDPPAACVGLTEAQASSIGPVDIYEAHFRPMRTAFIGSQERTYMKMVVDGHTGRVLGVHMFGTDAPEIIQALAVSVTAGITKKDFDRTMALHPTSAEEFVLMRDPTRKHRRP</sequence>
<evidence type="ECO:0000256" key="9">
    <source>
        <dbReference type="PIRSR" id="PIRSR000350-4"/>
    </source>
</evidence>
<comment type="similarity">
    <text evidence="1 10">Belongs to the class-I pyridine nucleotide-disulfide oxidoreductase family.</text>
</comment>
<evidence type="ECO:0000256" key="10">
    <source>
        <dbReference type="RuleBase" id="RU003691"/>
    </source>
</evidence>
<keyword evidence="2 10" id="KW-0285">Flavoprotein</keyword>
<dbReference type="NCBIfam" id="NF004776">
    <property type="entry name" value="PRK06116.1"/>
    <property type="match status" value="1"/>
</dbReference>
<organism evidence="13 14">
    <name type="scientific">Trinickia terrae</name>
    <dbReference type="NCBI Taxonomy" id="2571161"/>
    <lineage>
        <taxon>Bacteria</taxon>
        <taxon>Pseudomonadati</taxon>
        <taxon>Pseudomonadota</taxon>
        <taxon>Betaproteobacteria</taxon>
        <taxon>Burkholderiales</taxon>
        <taxon>Burkholderiaceae</taxon>
        <taxon>Trinickia</taxon>
    </lineage>
</organism>
<dbReference type="GO" id="GO:0006749">
    <property type="term" value="P:glutathione metabolic process"/>
    <property type="evidence" value="ECO:0007669"/>
    <property type="project" value="TreeGrafter"/>
</dbReference>
<dbReference type="PANTHER" id="PTHR42737">
    <property type="entry name" value="GLUTATHIONE REDUCTASE"/>
    <property type="match status" value="1"/>
</dbReference>
<evidence type="ECO:0000256" key="4">
    <source>
        <dbReference type="ARBA" id="ARBA00023002"/>
    </source>
</evidence>
<keyword evidence="5" id="KW-1015">Disulfide bond</keyword>
<keyword evidence="8" id="KW-0520">NAD</keyword>
<feature type="binding site" evidence="8">
    <location>
        <position position="301"/>
    </location>
    <ligand>
        <name>FAD</name>
        <dbReference type="ChEBI" id="CHEBI:57692"/>
    </ligand>
</feature>
<feature type="domain" description="FAD/NAD(P)-binding" evidence="12">
    <location>
        <begin position="5"/>
        <end position="316"/>
    </location>
</feature>
<keyword evidence="14" id="KW-1185">Reference proteome</keyword>
<proteinExistence type="inferred from homology"/>
<evidence type="ECO:0000256" key="8">
    <source>
        <dbReference type="PIRSR" id="PIRSR000350-3"/>
    </source>
</evidence>
<evidence type="ECO:0000256" key="6">
    <source>
        <dbReference type="ARBA" id="ARBA00023284"/>
    </source>
</evidence>
<evidence type="ECO:0000259" key="11">
    <source>
        <dbReference type="Pfam" id="PF02852"/>
    </source>
</evidence>
<evidence type="ECO:0000256" key="7">
    <source>
        <dbReference type="PIRSR" id="PIRSR000350-2"/>
    </source>
</evidence>
<evidence type="ECO:0000256" key="1">
    <source>
        <dbReference type="ARBA" id="ARBA00007532"/>
    </source>
</evidence>
<evidence type="ECO:0000256" key="5">
    <source>
        <dbReference type="ARBA" id="ARBA00023157"/>
    </source>
</evidence>
<dbReference type="RefSeq" id="WP_136895825.1">
    <property type="nucleotide sequence ID" value="NZ_SWJE01000007.1"/>
</dbReference>
<dbReference type="AlphaFoldDB" id="A0A4U1I555"/>
<dbReference type="InterPro" id="IPR016156">
    <property type="entry name" value="FAD/NAD-linked_Rdtase_dimer_sf"/>
</dbReference>
<dbReference type="Gene3D" id="3.50.50.60">
    <property type="entry name" value="FAD/NAD(P)-binding domain"/>
    <property type="match status" value="2"/>
</dbReference>
<keyword evidence="3 8" id="KW-0274">FAD</keyword>
<dbReference type="PRINTS" id="PR00368">
    <property type="entry name" value="FADPNR"/>
</dbReference>
<dbReference type="Proteomes" id="UP000305539">
    <property type="component" value="Unassembled WGS sequence"/>
</dbReference>
<comment type="cofactor">
    <cofactor evidence="8">
        <name>FAD</name>
        <dbReference type="ChEBI" id="CHEBI:57692"/>
    </cofactor>
    <text evidence="8">Binds 1 FAD per subunit.</text>
</comment>
<dbReference type="PRINTS" id="PR00411">
    <property type="entry name" value="PNDRDTASEI"/>
</dbReference>
<dbReference type="InterPro" id="IPR004099">
    <property type="entry name" value="Pyr_nucl-diS_OxRdtase_dimer"/>
</dbReference>
<comment type="caution">
    <text evidence="13">The sequence shown here is derived from an EMBL/GenBank/DDBJ whole genome shotgun (WGS) entry which is preliminary data.</text>
</comment>
<dbReference type="GO" id="GO:0050660">
    <property type="term" value="F:flavin adenine dinucleotide binding"/>
    <property type="evidence" value="ECO:0007669"/>
    <property type="project" value="InterPro"/>
</dbReference>
<feature type="active site" description="Proton acceptor" evidence="7">
    <location>
        <position position="433"/>
    </location>
</feature>
<dbReference type="Pfam" id="PF07992">
    <property type="entry name" value="Pyr_redox_2"/>
    <property type="match status" value="1"/>
</dbReference>
<dbReference type="EC" id="1.8.1.7" evidence="13"/>
<accession>A0A4U1I555</accession>
<dbReference type="GO" id="GO:0005829">
    <property type="term" value="C:cytosol"/>
    <property type="evidence" value="ECO:0007669"/>
    <property type="project" value="TreeGrafter"/>
</dbReference>
<keyword evidence="4 10" id="KW-0560">Oxidoreductase</keyword>
<dbReference type="EMBL" id="SWJE01000007">
    <property type="protein sequence ID" value="TKC88451.1"/>
    <property type="molecule type" value="Genomic_DNA"/>
</dbReference>
<feature type="binding site" evidence="8">
    <location>
        <position position="51"/>
    </location>
    <ligand>
        <name>FAD</name>
        <dbReference type="ChEBI" id="CHEBI:57692"/>
    </ligand>
</feature>
<dbReference type="GO" id="GO:0045454">
    <property type="term" value="P:cell redox homeostasis"/>
    <property type="evidence" value="ECO:0007669"/>
    <property type="project" value="InterPro"/>
</dbReference>
<dbReference type="Gene3D" id="3.30.390.30">
    <property type="match status" value="1"/>
</dbReference>
<feature type="binding site" evidence="8">
    <location>
        <position position="260"/>
    </location>
    <ligand>
        <name>NAD(+)</name>
        <dbReference type="ChEBI" id="CHEBI:57540"/>
    </ligand>
</feature>